<evidence type="ECO:0000259" key="7">
    <source>
        <dbReference type="Pfam" id="PF04138"/>
    </source>
</evidence>
<name>A0AAJ4ZGS8_PANPU</name>
<evidence type="ECO:0000256" key="1">
    <source>
        <dbReference type="ARBA" id="ARBA00004141"/>
    </source>
</evidence>
<feature type="domain" description="GtrA/DPMS transmembrane" evidence="7">
    <location>
        <begin position="21"/>
        <end position="131"/>
    </location>
</feature>
<reference evidence="8" key="2">
    <citation type="submission" date="2016-11" db="EMBL/GenBank/DDBJ databases">
        <title>Complete Genome Sequencing of Pandoraea pulmonicola DSM 16583.</title>
        <authorList>
            <person name="Chan K.-G."/>
        </authorList>
    </citation>
    <scope>NUCLEOTIDE SEQUENCE</scope>
    <source>
        <strain evidence="8">DSM 16583</strain>
    </source>
</reference>
<evidence type="ECO:0000313" key="8">
    <source>
        <dbReference type="EMBL" id="AJC22652.2"/>
    </source>
</evidence>
<keyword evidence="10" id="KW-1185">Reference proteome</keyword>
<organism evidence="9 11">
    <name type="scientific">Pandoraea pulmonicola</name>
    <dbReference type="NCBI Taxonomy" id="93221"/>
    <lineage>
        <taxon>Bacteria</taxon>
        <taxon>Pseudomonadati</taxon>
        <taxon>Pseudomonadota</taxon>
        <taxon>Betaproteobacteria</taxon>
        <taxon>Burkholderiales</taxon>
        <taxon>Burkholderiaceae</taxon>
        <taxon>Pandoraea</taxon>
    </lineage>
</organism>
<gene>
    <name evidence="9" type="ORF">NCTC13159_04671</name>
    <name evidence="8" type="ORF">RO07_23245</name>
</gene>
<sequence>MRSTSTRTPWWKKFFSREFARFLAVGATNTGVGYVIYALCLTFTGYRLAYTISFALSVIISYWLNSHFVFKVKMSVAGLLKFPLVYVVQYLVGIGFMYMLVGKLHVSPYLAPIAVIALTIPVTFLMSRILIRGSLSG</sequence>
<feature type="transmembrane region" description="Helical" evidence="6">
    <location>
        <begin position="109"/>
        <end position="131"/>
    </location>
</feature>
<dbReference type="RefSeq" id="WP_072637059.1">
    <property type="nucleotide sequence ID" value="NZ_CP010310.2"/>
</dbReference>
<evidence type="ECO:0000256" key="2">
    <source>
        <dbReference type="ARBA" id="ARBA00009399"/>
    </source>
</evidence>
<dbReference type="Proteomes" id="UP000254589">
    <property type="component" value="Unassembled WGS sequence"/>
</dbReference>
<dbReference type="AlphaFoldDB" id="A0AAJ4ZGS8"/>
<feature type="transmembrane region" description="Helical" evidence="6">
    <location>
        <begin position="76"/>
        <end position="97"/>
    </location>
</feature>
<reference evidence="9 11" key="3">
    <citation type="submission" date="2018-06" db="EMBL/GenBank/DDBJ databases">
        <authorList>
            <consortium name="Pathogen Informatics"/>
            <person name="Doyle S."/>
        </authorList>
    </citation>
    <scope>NUCLEOTIDE SEQUENCE [LARGE SCALE GENOMIC DNA]</scope>
    <source>
        <strain evidence="9 11">NCTC13159</strain>
    </source>
</reference>
<feature type="transmembrane region" description="Helical" evidence="6">
    <location>
        <begin position="45"/>
        <end position="64"/>
    </location>
</feature>
<evidence type="ECO:0000256" key="4">
    <source>
        <dbReference type="ARBA" id="ARBA00022989"/>
    </source>
</evidence>
<proteinExistence type="inferred from homology"/>
<dbReference type="InterPro" id="IPR007267">
    <property type="entry name" value="GtrA_DPMS_TM"/>
</dbReference>
<keyword evidence="3 6" id="KW-0812">Transmembrane</keyword>
<dbReference type="InterPro" id="IPR051401">
    <property type="entry name" value="GtrA_CellWall_Glycosyl"/>
</dbReference>
<evidence type="ECO:0000313" key="11">
    <source>
        <dbReference type="Proteomes" id="UP000254589"/>
    </source>
</evidence>
<protein>
    <submittedName>
        <fullName evidence="9">GtrA-like protein</fullName>
    </submittedName>
</protein>
<comment type="similarity">
    <text evidence="2">Belongs to the GtrA family.</text>
</comment>
<evidence type="ECO:0000313" key="10">
    <source>
        <dbReference type="Proteomes" id="UP000035086"/>
    </source>
</evidence>
<accession>A0AAJ4ZGS8</accession>
<dbReference type="Pfam" id="PF04138">
    <property type="entry name" value="GtrA_DPMS_TM"/>
    <property type="match status" value="1"/>
</dbReference>
<dbReference type="Proteomes" id="UP000035086">
    <property type="component" value="Chromosome"/>
</dbReference>
<reference evidence="10" key="1">
    <citation type="submission" date="2014-12" db="EMBL/GenBank/DDBJ databases">
        <title>Complete Genome Sequencing of Pandoraea pulmonicola DSM 16583.</title>
        <authorList>
            <person name="Chan K.-G."/>
        </authorList>
    </citation>
    <scope>NUCLEOTIDE SEQUENCE [LARGE SCALE GENOMIC DNA]</scope>
    <source>
        <strain evidence="10">DSM 16583</strain>
    </source>
</reference>
<dbReference type="KEGG" id="ppul:RO07_23245"/>
<evidence type="ECO:0000313" key="9">
    <source>
        <dbReference type="EMBL" id="SUA93119.1"/>
    </source>
</evidence>
<keyword evidence="5 6" id="KW-0472">Membrane</keyword>
<comment type="subcellular location">
    <subcellularLocation>
        <location evidence="1">Membrane</location>
        <topology evidence="1">Multi-pass membrane protein</topology>
    </subcellularLocation>
</comment>
<keyword evidence="4 6" id="KW-1133">Transmembrane helix</keyword>
<dbReference type="EMBL" id="CP010310">
    <property type="protein sequence ID" value="AJC22652.2"/>
    <property type="molecule type" value="Genomic_DNA"/>
</dbReference>
<dbReference type="PANTHER" id="PTHR38459:SF1">
    <property type="entry name" value="PROPHAGE BACTOPRENOL-LINKED GLUCOSE TRANSLOCASE HOMOLOG"/>
    <property type="match status" value="1"/>
</dbReference>
<dbReference type="GO" id="GO:0000271">
    <property type="term" value="P:polysaccharide biosynthetic process"/>
    <property type="evidence" value="ECO:0007669"/>
    <property type="project" value="InterPro"/>
</dbReference>
<dbReference type="GO" id="GO:0005886">
    <property type="term" value="C:plasma membrane"/>
    <property type="evidence" value="ECO:0007669"/>
    <property type="project" value="TreeGrafter"/>
</dbReference>
<dbReference type="EMBL" id="UGSJ01000001">
    <property type="protein sequence ID" value="SUA93119.1"/>
    <property type="molecule type" value="Genomic_DNA"/>
</dbReference>
<evidence type="ECO:0000256" key="3">
    <source>
        <dbReference type="ARBA" id="ARBA00022692"/>
    </source>
</evidence>
<evidence type="ECO:0000256" key="6">
    <source>
        <dbReference type="SAM" id="Phobius"/>
    </source>
</evidence>
<evidence type="ECO:0000256" key="5">
    <source>
        <dbReference type="ARBA" id="ARBA00023136"/>
    </source>
</evidence>
<feature type="transmembrane region" description="Helical" evidence="6">
    <location>
        <begin position="20"/>
        <end position="39"/>
    </location>
</feature>
<dbReference type="PANTHER" id="PTHR38459">
    <property type="entry name" value="PROPHAGE BACTOPRENOL-LINKED GLUCOSE TRANSLOCASE HOMOLOG"/>
    <property type="match status" value="1"/>
</dbReference>